<organism evidence="2 3">
    <name type="scientific">Cannabis sativa</name>
    <name type="common">Hemp</name>
    <name type="synonym">Marijuana</name>
    <dbReference type="NCBI Taxonomy" id="3483"/>
    <lineage>
        <taxon>Eukaryota</taxon>
        <taxon>Viridiplantae</taxon>
        <taxon>Streptophyta</taxon>
        <taxon>Embryophyta</taxon>
        <taxon>Tracheophyta</taxon>
        <taxon>Spermatophyta</taxon>
        <taxon>Magnoliopsida</taxon>
        <taxon>eudicotyledons</taxon>
        <taxon>Gunneridae</taxon>
        <taxon>Pentapetalae</taxon>
        <taxon>rosids</taxon>
        <taxon>fabids</taxon>
        <taxon>Rosales</taxon>
        <taxon>Cannabaceae</taxon>
        <taxon>Cannabis</taxon>
    </lineage>
</organism>
<keyword evidence="1" id="KW-0812">Transmembrane</keyword>
<keyword evidence="3" id="KW-1185">Reference proteome</keyword>
<feature type="transmembrane region" description="Helical" evidence="1">
    <location>
        <begin position="33"/>
        <end position="59"/>
    </location>
</feature>
<evidence type="ECO:0000313" key="2">
    <source>
        <dbReference type="EnsemblPlants" id="cds.novel_model_4732_5bd9a17a"/>
    </source>
</evidence>
<dbReference type="AlphaFoldDB" id="A0A803R3Q7"/>
<sequence>MELFVCLGLNKEREELRCWKNIFCIGFMKVDSFIAFSFVFDYSLIHSKIFFLLFILYVGSDNFDLDFKKTIL</sequence>
<dbReference type="Proteomes" id="UP000596661">
    <property type="component" value="Chromosome 6"/>
</dbReference>
<protein>
    <submittedName>
        <fullName evidence="2">Uncharacterized protein</fullName>
    </submittedName>
</protein>
<keyword evidence="1" id="KW-1133">Transmembrane helix</keyword>
<dbReference type="Gramene" id="novel_model_4732_5bd9a17a">
    <property type="protein sequence ID" value="cds.novel_model_4732_5bd9a17a"/>
    <property type="gene ID" value="novel_gene_2477_5bd9a17a"/>
</dbReference>
<keyword evidence="1" id="KW-0472">Membrane</keyword>
<name>A0A803R3Q7_CANSA</name>
<reference evidence="2" key="1">
    <citation type="submission" date="2018-11" db="EMBL/GenBank/DDBJ databases">
        <authorList>
            <person name="Grassa J C."/>
        </authorList>
    </citation>
    <scope>NUCLEOTIDE SEQUENCE [LARGE SCALE GENOMIC DNA]</scope>
</reference>
<proteinExistence type="predicted"/>
<accession>A0A803R3Q7</accession>
<evidence type="ECO:0000256" key="1">
    <source>
        <dbReference type="SAM" id="Phobius"/>
    </source>
</evidence>
<dbReference type="EMBL" id="UZAU01000563">
    <property type="status" value="NOT_ANNOTATED_CDS"/>
    <property type="molecule type" value="Genomic_DNA"/>
</dbReference>
<dbReference type="EnsemblPlants" id="novel_model_4732_5bd9a17a">
    <property type="protein sequence ID" value="cds.novel_model_4732_5bd9a17a"/>
    <property type="gene ID" value="novel_gene_2477_5bd9a17a"/>
</dbReference>
<reference evidence="2" key="2">
    <citation type="submission" date="2021-03" db="UniProtKB">
        <authorList>
            <consortium name="EnsemblPlants"/>
        </authorList>
    </citation>
    <scope>IDENTIFICATION</scope>
</reference>
<evidence type="ECO:0000313" key="3">
    <source>
        <dbReference type="Proteomes" id="UP000596661"/>
    </source>
</evidence>